<protein>
    <recommendedName>
        <fullName evidence="1">Antitoxin VbhA domain-containing protein</fullName>
    </recommendedName>
</protein>
<feature type="domain" description="Antitoxin VbhA" evidence="1">
    <location>
        <begin position="17"/>
        <end position="62"/>
    </location>
</feature>
<organism evidence="2 3">
    <name type="scientific">Thioclava dalianensis</name>
    <dbReference type="NCBI Taxonomy" id="1185766"/>
    <lineage>
        <taxon>Bacteria</taxon>
        <taxon>Pseudomonadati</taxon>
        <taxon>Pseudomonadota</taxon>
        <taxon>Alphaproteobacteria</taxon>
        <taxon>Rhodobacterales</taxon>
        <taxon>Paracoccaceae</taxon>
        <taxon>Thioclava</taxon>
    </lineage>
</organism>
<reference evidence="2 3" key="1">
    <citation type="submission" date="2014-03" db="EMBL/GenBank/DDBJ databases">
        <title>The draft genome sequence of Thioclava dalianensis DLFJ1-1.</title>
        <authorList>
            <person name="Lai Q."/>
            <person name="Shao Z."/>
        </authorList>
    </citation>
    <scope>NUCLEOTIDE SEQUENCE [LARGE SCALE GENOMIC DNA]</scope>
    <source>
        <strain evidence="2 3">DLFJ1-1</strain>
    </source>
</reference>
<name>A0A074TFM1_9RHOB</name>
<dbReference type="Proteomes" id="UP000027725">
    <property type="component" value="Unassembled WGS sequence"/>
</dbReference>
<dbReference type="Gene3D" id="1.10.8.1050">
    <property type="entry name" value="Antitoxin VbhA-like"/>
    <property type="match status" value="1"/>
</dbReference>
<evidence type="ECO:0000313" key="3">
    <source>
        <dbReference type="Proteomes" id="UP000027725"/>
    </source>
</evidence>
<dbReference type="CDD" id="cd11586">
    <property type="entry name" value="VbhA_like"/>
    <property type="match status" value="1"/>
</dbReference>
<sequence>MNIQARATLPLAEQNRRREAVDRAFWHNRMEGLGKPGAEETALAELWITGEITREEYQKRVRDYVMAEINKRGH</sequence>
<comment type="caution">
    <text evidence="2">The sequence shown here is derived from an EMBL/GenBank/DDBJ whole genome shotgun (WGS) entry which is preliminary data.</text>
</comment>
<dbReference type="STRING" id="1185766.SAMN05216224_1384"/>
<dbReference type="InterPro" id="IPR033788">
    <property type="entry name" value="VbhA-like"/>
</dbReference>
<evidence type="ECO:0000259" key="1">
    <source>
        <dbReference type="Pfam" id="PF18495"/>
    </source>
</evidence>
<dbReference type="Pfam" id="PF18495">
    <property type="entry name" value="VbhA"/>
    <property type="match status" value="1"/>
</dbReference>
<evidence type="ECO:0000313" key="2">
    <source>
        <dbReference type="EMBL" id="KEP67798.1"/>
    </source>
</evidence>
<accession>A0A074TFM1</accession>
<dbReference type="InterPro" id="IPR043038">
    <property type="entry name" value="VbhA_sf"/>
</dbReference>
<dbReference type="RefSeq" id="WP_038070239.1">
    <property type="nucleotide sequence ID" value="NZ_FOVB01000038.1"/>
</dbReference>
<gene>
    <name evidence="2" type="ORF">DL1_20390</name>
</gene>
<dbReference type="EMBL" id="JHEH01000082">
    <property type="protein sequence ID" value="KEP67798.1"/>
    <property type="molecule type" value="Genomic_DNA"/>
</dbReference>
<proteinExistence type="predicted"/>
<dbReference type="AlphaFoldDB" id="A0A074TFM1"/>
<dbReference type="InterPro" id="IPR041535">
    <property type="entry name" value="VbhA"/>
</dbReference>
<keyword evidence="3" id="KW-1185">Reference proteome</keyword>